<dbReference type="KEGG" id="pgr:PGTG_22191"/>
<keyword evidence="3" id="KW-1185">Reference proteome</keyword>
<dbReference type="InParanoid" id="H6QTT6"/>
<accession>H6QTT6</accession>
<dbReference type="RefSeq" id="XP_003889077.1">
    <property type="nucleotide sequence ID" value="XM_003889028.1"/>
</dbReference>
<name>H6QTT6_PUCGT</name>
<evidence type="ECO:0000313" key="3">
    <source>
        <dbReference type="Proteomes" id="UP000008783"/>
    </source>
</evidence>
<dbReference type="EMBL" id="DS178322">
    <property type="protein sequence ID" value="EHS64367.1"/>
    <property type="molecule type" value="Genomic_DNA"/>
</dbReference>
<gene>
    <name evidence="2" type="ORF">PGTG_22191</name>
</gene>
<dbReference type="GeneID" id="13541800"/>
<reference evidence="3" key="1">
    <citation type="journal article" date="2011" name="Proc. Natl. Acad. Sci. U.S.A.">
        <title>Obligate biotrophy features unraveled by the genomic analysis of rust fungi.</title>
        <authorList>
            <person name="Duplessis S."/>
            <person name="Cuomo C.A."/>
            <person name="Lin Y.-C."/>
            <person name="Aerts A."/>
            <person name="Tisserant E."/>
            <person name="Veneault-Fourrey C."/>
            <person name="Joly D.L."/>
            <person name="Hacquard S."/>
            <person name="Amselem J."/>
            <person name="Cantarel B.L."/>
            <person name="Chiu R."/>
            <person name="Coutinho P.M."/>
            <person name="Feau N."/>
            <person name="Field M."/>
            <person name="Frey P."/>
            <person name="Gelhaye E."/>
            <person name="Goldberg J."/>
            <person name="Grabherr M.G."/>
            <person name="Kodira C.D."/>
            <person name="Kohler A."/>
            <person name="Kuees U."/>
            <person name="Lindquist E.A."/>
            <person name="Lucas S.M."/>
            <person name="Mago R."/>
            <person name="Mauceli E."/>
            <person name="Morin E."/>
            <person name="Murat C."/>
            <person name="Pangilinan J.L."/>
            <person name="Park R."/>
            <person name="Pearson M."/>
            <person name="Quesneville H."/>
            <person name="Rouhier N."/>
            <person name="Sakthikumar S."/>
            <person name="Salamov A.A."/>
            <person name="Schmutz J."/>
            <person name="Selles B."/>
            <person name="Shapiro H."/>
            <person name="Tanguay P."/>
            <person name="Tuskan G.A."/>
            <person name="Henrissat B."/>
            <person name="Van de Peer Y."/>
            <person name="Rouze P."/>
            <person name="Ellis J.G."/>
            <person name="Dodds P.N."/>
            <person name="Schein J.E."/>
            <person name="Zhong S."/>
            <person name="Hamelin R.C."/>
            <person name="Grigoriev I.V."/>
            <person name="Szabo L.J."/>
            <person name="Martin F."/>
        </authorList>
    </citation>
    <scope>NUCLEOTIDE SEQUENCE [LARGE SCALE GENOMIC DNA]</scope>
    <source>
        <strain evidence="3">CRL 75-36-700-3 / race SCCL</strain>
    </source>
</reference>
<proteinExistence type="predicted"/>
<dbReference type="HOGENOM" id="CLU_2832403_0_0_1"/>
<organism evidence="2 3">
    <name type="scientific">Puccinia graminis f. sp. tritici (strain CRL 75-36-700-3 / race SCCL)</name>
    <name type="common">Black stem rust fungus</name>
    <dbReference type="NCBI Taxonomy" id="418459"/>
    <lineage>
        <taxon>Eukaryota</taxon>
        <taxon>Fungi</taxon>
        <taxon>Dikarya</taxon>
        <taxon>Basidiomycota</taxon>
        <taxon>Pucciniomycotina</taxon>
        <taxon>Pucciniomycetes</taxon>
        <taxon>Pucciniales</taxon>
        <taxon>Pucciniaceae</taxon>
        <taxon>Puccinia</taxon>
    </lineage>
</organism>
<sequence length="66" mass="7116">MESAPEAGPRSAMGTHQPAAPPPMDFPLLSFFRAIRADPNRGTETGTLDLDATTDSLILQLIESYQ</sequence>
<evidence type="ECO:0000256" key="1">
    <source>
        <dbReference type="SAM" id="MobiDB-lite"/>
    </source>
</evidence>
<dbReference type="VEuPathDB" id="FungiDB:PGTG_22191"/>
<dbReference type="AlphaFoldDB" id="H6QTT6"/>
<protein>
    <submittedName>
        <fullName evidence="2">Uncharacterized protein</fullName>
    </submittedName>
</protein>
<feature type="region of interest" description="Disordered" evidence="1">
    <location>
        <begin position="1"/>
        <end position="23"/>
    </location>
</feature>
<evidence type="ECO:0000313" key="2">
    <source>
        <dbReference type="EMBL" id="EHS64367.1"/>
    </source>
</evidence>
<dbReference type="Proteomes" id="UP000008783">
    <property type="component" value="Unassembled WGS sequence"/>
</dbReference>